<dbReference type="GO" id="GO:0061927">
    <property type="term" value="C:TOC-TIC supercomplex I"/>
    <property type="evidence" value="ECO:0007669"/>
    <property type="project" value="TreeGrafter"/>
</dbReference>
<dbReference type="Proteomes" id="UP000485058">
    <property type="component" value="Unassembled WGS sequence"/>
</dbReference>
<gene>
    <name evidence="1" type="ORF">HaLaN_00599</name>
</gene>
<evidence type="ECO:0000313" key="2">
    <source>
        <dbReference type="Proteomes" id="UP000485058"/>
    </source>
</evidence>
<dbReference type="GO" id="GO:0045037">
    <property type="term" value="P:protein import into chloroplast stroma"/>
    <property type="evidence" value="ECO:0007669"/>
    <property type="project" value="TreeGrafter"/>
</dbReference>
<reference evidence="1 2" key="1">
    <citation type="submission" date="2020-02" db="EMBL/GenBank/DDBJ databases">
        <title>Draft genome sequence of Haematococcus lacustris strain NIES-144.</title>
        <authorList>
            <person name="Morimoto D."/>
            <person name="Nakagawa S."/>
            <person name="Yoshida T."/>
            <person name="Sawayama S."/>
        </authorList>
    </citation>
    <scope>NUCLEOTIDE SEQUENCE [LARGE SCALE GENOMIC DNA]</scope>
    <source>
        <strain evidence="1 2">NIES-144</strain>
    </source>
</reference>
<dbReference type="EMBL" id="BLLF01000019">
    <property type="protein sequence ID" value="GFH06038.1"/>
    <property type="molecule type" value="Genomic_DNA"/>
</dbReference>
<feature type="non-terminal residue" evidence="1">
    <location>
        <position position="1"/>
    </location>
</feature>
<protein>
    <submittedName>
        <fullName evidence="1">Uncharacterized protein</fullName>
    </submittedName>
</protein>
<dbReference type="PANTHER" id="PTHR34935">
    <property type="entry name" value="PROTEIN TIC110, CHLOROPLASTIC"/>
    <property type="match status" value="1"/>
</dbReference>
<keyword evidence="2" id="KW-1185">Reference proteome</keyword>
<organism evidence="1 2">
    <name type="scientific">Haematococcus lacustris</name>
    <name type="common">Green alga</name>
    <name type="synonym">Haematococcus pluvialis</name>
    <dbReference type="NCBI Taxonomy" id="44745"/>
    <lineage>
        <taxon>Eukaryota</taxon>
        <taxon>Viridiplantae</taxon>
        <taxon>Chlorophyta</taxon>
        <taxon>core chlorophytes</taxon>
        <taxon>Chlorophyceae</taxon>
        <taxon>CS clade</taxon>
        <taxon>Chlamydomonadales</taxon>
        <taxon>Haematococcaceae</taxon>
        <taxon>Haematococcus</taxon>
    </lineage>
</organism>
<dbReference type="AlphaFoldDB" id="A0A699YDY8"/>
<name>A0A699YDY8_HAELA</name>
<dbReference type="PANTHER" id="PTHR34935:SF3">
    <property type="entry name" value="PROTEIN TIC110, CHLOROPLASTIC"/>
    <property type="match status" value="1"/>
</dbReference>
<evidence type="ECO:0000313" key="1">
    <source>
        <dbReference type="EMBL" id="GFH06038.1"/>
    </source>
</evidence>
<proteinExistence type="predicted"/>
<comment type="caution">
    <text evidence="1">The sequence shown here is derived from an EMBL/GenBank/DDBJ whole genome shotgun (WGS) entry which is preliminary data.</text>
</comment>
<dbReference type="InterPro" id="IPR031610">
    <property type="entry name" value="TIC110"/>
</dbReference>
<dbReference type="Pfam" id="PF16940">
    <property type="entry name" value="Tic110"/>
    <property type="match status" value="1"/>
</dbReference>
<accession>A0A699YDY8</accession>
<sequence length="352" mass="38260">MMTTMQGEVVQLPVGGTLRRKVSSDARNADMARLHALSEVLGMDQGEVAAVHAELSETAYKAQAAEVLRSGPLTADKKEYLEGLRSQLGLTRQQADKAMASARTEMSGSAAVAEEGGKWTLERVLELAKSGGDVIDTVEEATRRALFRREFEKRVSDGTGDFDAQFVLKELPALLGLEDKRVMSVVKELVGTRRRLLLVQAVSQYRQKRGAEMVTSLLDLLSCSRALPEASGQAWGERAELKDVFTAFCSKDLVPGLGPVSLAGGPFMAEPRTRDRKELYKVFVEHHLEQAGRFTPQLQADTKDLQVRSPAKQVELAAVMGLSEAEIAEAREGLLVGASGPGRVVDDNASFF</sequence>